<dbReference type="Pfam" id="PF00462">
    <property type="entry name" value="Glutaredoxin"/>
    <property type="match status" value="1"/>
</dbReference>
<evidence type="ECO:0000313" key="2">
    <source>
        <dbReference type="EMBL" id="CAB4138988.1"/>
    </source>
</evidence>
<dbReference type="EMBL" id="LR796713">
    <property type="protein sequence ID" value="CAB4160903.1"/>
    <property type="molecule type" value="Genomic_DNA"/>
</dbReference>
<sequence length="91" mass="10290">MATSYTIIGKENCPWCDRVRGMLDEAGATYTEFKIERRAYHGHPVNMRSDAWADFLEALGLRTVPQVWHGTTLIGGSEAVSRYLAFQTQHT</sequence>
<gene>
    <name evidence="2" type="ORF">UFOVP345_10</name>
    <name evidence="3" type="ORF">UFOVP732_21</name>
</gene>
<evidence type="ECO:0000313" key="3">
    <source>
        <dbReference type="EMBL" id="CAB4160903.1"/>
    </source>
</evidence>
<dbReference type="SUPFAM" id="SSF52833">
    <property type="entry name" value="Thioredoxin-like"/>
    <property type="match status" value="1"/>
</dbReference>
<proteinExistence type="predicted"/>
<name>A0A6J5NPW9_9CAUD</name>
<reference evidence="3" key="1">
    <citation type="submission" date="2020-04" db="EMBL/GenBank/DDBJ databases">
        <authorList>
            <person name="Chiriac C."/>
            <person name="Salcher M."/>
            <person name="Ghai R."/>
            <person name="Kavagutti S V."/>
        </authorList>
    </citation>
    <scope>NUCLEOTIDE SEQUENCE</scope>
</reference>
<feature type="domain" description="Glutaredoxin" evidence="1">
    <location>
        <begin position="6"/>
        <end position="73"/>
    </location>
</feature>
<dbReference type="Gene3D" id="3.40.30.10">
    <property type="entry name" value="Glutaredoxin"/>
    <property type="match status" value="1"/>
</dbReference>
<dbReference type="PROSITE" id="PS51354">
    <property type="entry name" value="GLUTAREDOXIN_2"/>
    <property type="match status" value="1"/>
</dbReference>
<organism evidence="3">
    <name type="scientific">uncultured Caudovirales phage</name>
    <dbReference type="NCBI Taxonomy" id="2100421"/>
    <lineage>
        <taxon>Viruses</taxon>
        <taxon>Duplodnaviria</taxon>
        <taxon>Heunggongvirae</taxon>
        <taxon>Uroviricota</taxon>
        <taxon>Caudoviricetes</taxon>
        <taxon>Peduoviridae</taxon>
        <taxon>Maltschvirus</taxon>
        <taxon>Maltschvirus maltsch</taxon>
    </lineage>
</organism>
<dbReference type="InterPro" id="IPR002109">
    <property type="entry name" value="Glutaredoxin"/>
</dbReference>
<accession>A0A6J5NPW9</accession>
<protein>
    <submittedName>
        <fullName evidence="3">GlrX-dom, glutaredoxin-family domain</fullName>
    </submittedName>
</protein>
<evidence type="ECO:0000259" key="1">
    <source>
        <dbReference type="Pfam" id="PF00462"/>
    </source>
</evidence>
<dbReference type="EMBL" id="LR796353">
    <property type="protein sequence ID" value="CAB4138988.1"/>
    <property type="molecule type" value="Genomic_DNA"/>
</dbReference>
<dbReference type="InterPro" id="IPR036249">
    <property type="entry name" value="Thioredoxin-like_sf"/>
</dbReference>